<sequence length="60" mass="6790">MFPNHPSTQNYQGIQSSLDMTGSYGIDLDQSDRLLQGLKVKTIKIARLKEVQTAPFTLMY</sequence>
<reference evidence="1" key="1">
    <citation type="submission" date="2014-09" db="EMBL/GenBank/DDBJ databases">
        <authorList>
            <person name="Magalhaes I.L.F."/>
            <person name="Oliveira U."/>
            <person name="Santos F.R."/>
            <person name="Vidigal T.H.D.A."/>
            <person name="Brescovit A.D."/>
            <person name="Santos A.J."/>
        </authorList>
    </citation>
    <scope>NUCLEOTIDE SEQUENCE</scope>
    <source>
        <tissue evidence="1">Shoot tissue taken approximately 20 cm above the soil surface</tissue>
    </source>
</reference>
<reference evidence="1" key="2">
    <citation type="journal article" date="2015" name="Data Brief">
        <title>Shoot transcriptome of the giant reed, Arundo donax.</title>
        <authorList>
            <person name="Barrero R.A."/>
            <person name="Guerrero F.D."/>
            <person name="Moolhuijzen P."/>
            <person name="Goolsby J.A."/>
            <person name="Tidwell J."/>
            <person name="Bellgard S.E."/>
            <person name="Bellgard M.I."/>
        </authorList>
    </citation>
    <scope>NUCLEOTIDE SEQUENCE</scope>
    <source>
        <tissue evidence="1">Shoot tissue taken approximately 20 cm above the soil surface</tissue>
    </source>
</reference>
<accession>A0A0A9BMK3</accession>
<name>A0A0A9BMK3_ARUDO</name>
<organism evidence="1">
    <name type="scientific">Arundo donax</name>
    <name type="common">Giant reed</name>
    <name type="synonym">Donax arundinaceus</name>
    <dbReference type="NCBI Taxonomy" id="35708"/>
    <lineage>
        <taxon>Eukaryota</taxon>
        <taxon>Viridiplantae</taxon>
        <taxon>Streptophyta</taxon>
        <taxon>Embryophyta</taxon>
        <taxon>Tracheophyta</taxon>
        <taxon>Spermatophyta</taxon>
        <taxon>Magnoliopsida</taxon>
        <taxon>Liliopsida</taxon>
        <taxon>Poales</taxon>
        <taxon>Poaceae</taxon>
        <taxon>PACMAD clade</taxon>
        <taxon>Arundinoideae</taxon>
        <taxon>Arundineae</taxon>
        <taxon>Arundo</taxon>
    </lineage>
</organism>
<evidence type="ECO:0000313" key="1">
    <source>
        <dbReference type="EMBL" id="JAD65164.1"/>
    </source>
</evidence>
<dbReference type="AlphaFoldDB" id="A0A0A9BMK3"/>
<dbReference type="EMBL" id="GBRH01232731">
    <property type="protein sequence ID" value="JAD65164.1"/>
    <property type="molecule type" value="Transcribed_RNA"/>
</dbReference>
<protein>
    <submittedName>
        <fullName evidence="1">Uncharacterized protein</fullName>
    </submittedName>
</protein>
<proteinExistence type="predicted"/>